<dbReference type="EMBL" id="JADQDK010000001">
    <property type="protein sequence ID" value="MBW0137928.1"/>
    <property type="molecule type" value="Genomic_DNA"/>
</dbReference>
<dbReference type="PANTHER" id="PTHR32322:SF2">
    <property type="entry name" value="EAMA DOMAIN-CONTAINING PROTEIN"/>
    <property type="match status" value="1"/>
</dbReference>
<evidence type="ECO:0000313" key="9">
    <source>
        <dbReference type="Proteomes" id="UP000694287"/>
    </source>
</evidence>
<evidence type="ECO:0000313" key="8">
    <source>
        <dbReference type="EMBL" id="MBW0137928.1"/>
    </source>
</evidence>
<evidence type="ECO:0000256" key="2">
    <source>
        <dbReference type="ARBA" id="ARBA00007362"/>
    </source>
</evidence>
<evidence type="ECO:0000256" key="6">
    <source>
        <dbReference type="SAM" id="Phobius"/>
    </source>
</evidence>
<dbReference type="Pfam" id="PF00892">
    <property type="entry name" value="EamA"/>
    <property type="match status" value="2"/>
</dbReference>
<accession>A0ABS6V097</accession>
<evidence type="ECO:0000259" key="7">
    <source>
        <dbReference type="Pfam" id="PF00892"/>
    </source>
</evidence>
<organism evidence="8 9">
    <name type="scientific">Pseudonocardia abyssalis</name>
    <dbReference type="NCBI Taxonomy" id="2792008"/>
    <lineage>
        <taxon>Bacteria</taxon>
        <taxon>Bacillati</taxon>
        <taxon>Actinomycetota</taxon>
        <taxon>Actinomycetes</taxon>
        <taxon>Pseudonocardiales</taxon>
        <taxon>Pseudonocardiaceae</taxon>
        <taxon>Pseudonocardia</taxon>
    </lineage>
</organism>
<feature type="transmembrane region" description="Helical" evidence="6">
    <location>
        <begin position="252"/>
        <end position="269"/>
    </location>
</feature>
<evidence type="ECO:0000256" key="5">
    <source>
        <dbReference type="ARBA" id="ARBA00023136"/>
    </source>
</evidence>
<comment type="caution">
    <text evidence="8">The sequence shown here is derived from an EMBL/GenBank/DDBJ whole genome shotgun (WGS) entry which is preliminary data.</text>
</comment>
<keyword evidence="4 6" id="KW-1133">Transmembrane helix</keyword>
<proteinExistence type="inferred from homology"/>
<name>A0ABS6V097_9PSEU</name>
<feature type="transmembrane region" description="Helical" evidence="6">
    <location>
        <begin position="43"/>
        <end position="64"/>
    </location>
</feature>
<evidence type="ECO:0000256" key="3">
    <source>
        <dbReference type="ARBA" id="ARBA00022692"/>
    </source>
</evidence>
<gene>
    <name evidence="8" type="ORF">I4I81_27215</name>
</gene>
<feature type="transmembrane region" description="Helical" evidence="6">
    <location>
        <begin position="76"/>
        <end position="96"/>
    </location>
</feature>
<feature type="transmembrane region" description="Helical" evidence="6">
    <location>
        <begin position="102"/>
        <end position="123"/>
    </location>
</feature>
<reference evidence="8 9" key="1">
    <citation type="submission" date="2020-11" db="EMBL/GenBank/DDBJ databases">
        <title>Pseudonocardia abyssalis sp. nov. and Pseudonocardia oceani sp. nov., description and phylogenomic analysis of two novel actinomycetes isolated from the deep Southern Ocean.</title>
        <authorList>
            <person name="Parra J."/>
        </authorList>
    </citation>
    <scope>NUCLEOTIDE SEQUENCE [LARGE SCALE GENOMIC DNA]</scope>
    <source>
        <strain evidence="8 9">KRD-168</strain>
    </source>
</reference>
<feature type="transmembrane region" description="Helical" evidence="6">
    <location>
        <begin position="220"/>
        <end position="240"/>
    </location>
</feature>
<evidence type="ECO:0000256" key="1">
    <source>
        <dbReference type="ARBA" id="ARBA00004141"/>
    </source>
</evidence>
<keyword evidence="3 6" id="KW-0812">Transmembrane</keyword>
<dbReference type="Proteomes" id="UP000694287">
    <property type="component" value="Unassembled WGS sequence"/>
</dbReference>
<evidence type="ECO:0000256" key="4">
    <source>
        <dbReference type="ARBA" id="ARBA00022989"/>
    </source>
</evidence>
<feature type="domain" description="EamA" evidence="7">
    <location>
        <begin position="165"/>
        <end position="292"/>
    </location>
</feature>
<keyword evidence="9" id="KW-1185">Reference proteome</keyword>
<feature type="transmembrane region" description="Helical" evidence="6">
    <location>
        <begin position="153"/>
        <end position="176"/>
    </location>
</feature>
<comment type="similarity">
    <text evidence="2">Belongs to the EamA transporter family.</text>
</comment>
<feature type="domain" description="EamA" evidence="7">
    <location>
        <begin position="20"/>
        <end position="146"/>
    </location>
</feature>
<feature type="transmembrane region" description="Helical" evidence="6">
    <location>
        <begin position="12"/>
        <end position="37"/>
    </location>
</feature>
<feature type="transmembrane region" description="Helical" evidence="6">
    <location>
        <begin position="188"/>
        <end position="208"/>
    </location>
</feature>
<feature type="transmembrane region" description="Helical" evidence="6">
    <location>
        <begin position="275"/>
        <end position="295"/>
    </location>
</feature>
<dbReference type="PANTHER" id="PTHR32322">
    <property type="entry name" value="INNER MEMBRANE TRANSPORTER"/>
    <property type="match status" value="1"/>
</dbReference>
<protein>
    <submittedName>
        <fullName evidence="8">DMT family transporter</fullName>
    </submittedName>
</protein>
<dbReference type="InterPro" id="IPR050638">
    <property type="entry name" value="AA-Vitamin_Transporters"/>
</dbReference>
<sequence length="303" mass="31466">MATTSGTRDAAALLVRATPVLFVLIWATGFVVAKYAAPYAEPLSFLLVRYAGVVVLMLVLALVARARWPRGRAIGHLAVAGIGIQAGYLGGVWGAVAAGMPAGVAALVVNLQPVLTAVVAGLTGARLGRVQVAGLALGFLGVVLVVSSKLTTVGITATTLGLTTMALLTITIGTLYQKRFCPEFDLRTGQVVQFTASILVTLPFAFAFESFRLDWTPQLIGALSWSVLVLTGGGISLLFLMLRRGAAAQVTSYFYLVPGITALLALVMFGETLGWFAVVGMVVAVLGVALATRAAPPTPQPPQ</sequence>
<keyword evidence="5 6" id="KW-0472">Membrane</keyword>
<dbReference type="InterPro" id="IPR000620">
    <property type="entry name" value="EamA_dom"/>
</dbReference>
<feature type="transmembrane region" description="Helical" evidence="6">
    <location>
        <begin position="130"/>
        <end position="147"/>
    </location>
</feature>
<comment type="subcellular location">
    <subcellularLocation>
        <location evidence="1">Membrane</location>
        <topology evidence="1">Multi-pass membrane protein</topology>
    </subcellularLocation>
</comment>